<evidence type="ECO:0000313" key="1">
    <source>
        <dbReference type="EMBL" id="JAD65128.1"/>
    </source>
</evidence>
<sequence>MLSWARRNFRRICVLMSFYPFWSRTS</sequence>
<reference evidence="1" key="2">
    <citation type="journal article" date="2015" name="Data Brief">
        <title>Shoot transcriptome of the giant reed, Arundo donax.</title>
        <authorList>
            <person name="Barrero R.A."/>
            <person name="Guerrero F.D."/>
            <person name="Moolhuijzen P."/>
            <person name="Goolsby J.A."/>
            <person name="Tidwell J."/>
            <person name="Bellgard S.E."/>
            <person name="Bellgard M.I."/>
        </authorList>
    </citation>
    <scope>NUCLEOTIDE SEQUENCE</scope>
    <source>
        <tissue evidence="1">Shoot tissue taken approximately 20 cm above the soil surface</tissue>
    </source>
</reference>
<reference evidence="1" key="1">
    <citation type="submission" date="2014-09" db="EMBL/GenBank/DDBJ databases">
        <authorList>
            <person name="Magalhaes I.L.F."/>
            <person name="Oliveira U."/>
            <person name="Santos F.R."/>
            <person name="Vidigal T.H.D.A."/>
            <person name="Brescovit A.D."/>
            <person name="Santos A.J."/>
        </authorList>
    </citation>
    <scope>NUCLEOTIDE SEQUENCE</scope>
    <source>
        <tissue evidence="1">Shoot tissue taken approximately 20 cm above the soil surface</tissue>
    </source>
</reference>
<organism evidence="1">
    <name type="scientific">Arundo donax</name>
    <name type="common">Giant reed</name>
    <name type="synonym">Donax arundinaceus</name>
    <dbReference type="NCBI Taxonomy" id="35708"/>
    <lineage>
        <taxon>Eukaryota</taxon>
        <taxon>Viridiplantae</taxon>
        <taxon>Streptophyta</taxon>
        <taxon>Embryophyta</taxon>
        <taxon>Tracheophyta</taxon>
        <taxon>Spermatophyta</taxon>
        <taxon>Magnoliopsida</taxon>
        <taxon>Liliopsida</taxon>
        <taxon>Poales</taxon>
        <taxon>Poaceae</taxon>
        <taxon>PACMAD clade</taxon>
        <taxon>Arundinoideae</taxon>
        <taxon>Arundineae</taxon>
        <taxon>Arundo</taxon>
    </lineage>
</organism>
<name>A0A0A9BSH8_ARUDO</name>
<protein>
    <submittedName>
        <fullName evidence="1">Uncharacterized protein</fullName>
    </submittedName>
</protein>
<dbReference type="EMBL" id="GBRH01232767">
    <property type="protein sequence ID" value="JAD65128.1"/>
    <property type="molecule type" value="Transcribed_RNA"/>
</dbReference>
<accession>A0A0A9BSH8</accession>
<dbReference type="AlphaFoldDB" id="A0A0A9BSH8"/>
<proteinExistence type="predicted"/>